<keyword evidence="2" id="KW-1185">Reference proteome</keyword>
<reference evidence="1" key="1">
    <citation type="submission" date="2021-01" db="EMBL/GenBank/DDBJ databases">
        <title>Whole genome shotgun sequence of Actinoplanes cyaneus NBRC 14990.</title>
        <authorList>
            <person name="Komaki H."/>
            <person name="Tamura T."/>
        </authorList>
    </citation>
    <scope>NUCLEOTIDE SEQUENCE</scope>
    <source>
        <strain evidence="1">NBRC 14990</strain>
    </source>
</reference>
<dbReference type="Proteomes" id="UP000619479">
    <property type="component" value="Unassembled WGS sequence"/>
</dbReference>
<comment type="caution">
    <text evidence="1">The sequence shown here is derived from an EMBL/GenBank/DDBJ whole genome shotgun (WGS) entry which is preliminary data.</text>
</comment>
<evidence type="ECO:0000313" key="2">
    <source>
        <dbReference type="Proteomes" id="UP000619479"/>
    </source>
</evidence>
<dbReference type="AlphaFoldDB" id="A0A919IL23"/>
<organism evidence="1 2">
    <name type="scientific">Actinoplanes cyaneus</name>
    <dbReference type="NCBI Taxonomy" id="52696"/>
    <lineage>
        <taxon>Bacteria</taxon>
        <taxon>Bacillati</taxon>
        <taxon>Actinomycetota</taxon>
        <taxon>Actinomycetes</taxon>
        <taxon>Micromonosporales</taxon>
        <taxon>Micromonosporaceae</taxon>
        <taxon>Actinoplanes</taxon>
    </lineage>
</organism>
<dbReference type="EMBL" id="BOMH01000033">
    <property type="protein sequence ID" value="GID66566.1"/>
    <property type="molecule type" value="Genomic_DNA"/>
</dbReference>
<name>A0A919IL23_9ACTN</name>
<sequence length="262" mass="26300">MVGAWIVVLALISWWSIRNDPATVPEQRSIEQAMPSLREAAGVLLTAAENAAARGGPVPWAVRLGEVRSESCSLTPVRPGVQGSRDVVLYVPQGQAKAAFDQVAAALPGDFHASVLATRVATRLSFYADAGNFIAIDGEAQPDDQVLVLSAGTGCRPGTTAGGSDPAPGAAPAVLGETLAALGGPAGAAVTTEAVACPGGGTAATYQATAGRSGDGPRGVPAGVTPVWSQAGGWAYAQGPVFVVVDDNGENLRLSVTTTCGQ</sequence>
<evidence type="ECO:0000313" key="1">
    <source>
        <dbReference type="EMBL" id="GID66566.1"/>
    </source>
</evidence>
<protein>
    <submittedName>
        <fullName evidence="1">Uncharacterized protein</fullName>
    </submittedName>
</protein>
<proteinExistence type="predicted"/>
<accession>A0A919IL23</accession>
<gene>
    <name evidence="1" type="ORF">Acy02nite_44470</name>
</gene>